<dbReference type="KEGG" id="hqi:H9L05_08505"/>
<proteinExistence type="predicted"/>
<keyword evidence="1" id="KW-0732">Signal</keyword>
<dbReference type="AlphaFoldDB" id="A0A7H0GZ65"/>
<evidence type="ECO:0008006" key="4">
    <source>
        <dbReference type="Google" id="ProtNLM"/>
    </source>
</evidence>
<protein>
    <recommendedName>
        <fullName evidence="4">DUF4142 domain-containing protein</fullName>
    </recommendedName>
</protein>
<gene>
    <name evidence="2" type="ORF">H9L05_08505</name>
</gene>
<feature type="signal peptide" evidence="1">
    <location>
        <begin position="1"/>
        <end position="20"/>
    </location>
</feature>
<feature type="chain" id="PRO_5028861916" description="DUF4142 domain-containing protein" evidence="1">
    <location>
        <begin position="21"/>
        <end position="242"/>
    </location>
</feature>
<organism evidence="2 3">
    <name type="scientific">Hymenobacter qilianensis</name>
    <dbReference type="NCBI Taxonomy" id="1385715"/>
    <lineage>
        <taxon>Bacteria</taxon>
        <taxon>Pseudomonadati</taxon>
        <taxon>Bacteroidota</taxon>
        <taxon>Cytophagia</taxon>
        <taxon>Cytophagales</taxon>
        <taxon>Hymenobacteraceae</taxon>
        <taxon>Hymenobacter</taxon>
    </lineage>
</organism>
<evidence type="ECO:0000313" key="3">
    <source>
        <dbReference type="Proteomes" id="UP000516093"/>
    </source>
</evidence>
<dbReference type="Proteomes" id="UP000516093">
    <property type="component" value="Chromosome"/>
</dbReference>
<dbReference type="EMBL" id="CP060784">
    <property type="protein sequence ID" value="QNP53581.1"/>
    <property type="molecule type" value="Genomic_DNA"/>
</dbReference>
<name>A0A7H0GZ65_9BACT</name>
<evidence type="ECO:0000313" key="2">
    <source>
        <dbReference type="EMBL" id="QNP53581.1"/>
    </source>
</evidence>
<reference evidence="2 3" key="1">
    <citation type="submission" date="2020-08" db="EMBL/GenBank/DDBJ databases">
        <title>Genome sequence of Hymenobacter qilianensis JCM 19763T.</title>
        <authorList>
            <person name="Hyun D.-W."/>
            <person name="Bae J.-W."/>
        </authorList>
    </citation>
    <scope>NUCLEOTIDE SEQUENCE [LARGE SCALE GENOMIC DNA]</scope>
    <source>
        <strain evidence="2 3">JCM 19763</strain>
    </source>
</reference>
<evidence type="ECO:0000256" key="1">
    <source>
        <dbReference type="SAM" id="SignalP"/>
    </source>
</evidence>
<accession>A0A7H0GZ65</accession>
<keyword evidence="3" id="KW-1185">Reference proteome</keyword>
<dbReference type="RefSeq" id="WP_187733791.1">
    <property type="nucleotide sequence ID" value="NZ_BMFN01000001.1"/>
</dbReference>
<sequence>MKKLYTSLLFILLLSFQFEARATKIKAIADTLGQARLVKSLSATMCSKIEEEEKKRPLKTLTPEEGKTLFIQIVTATMSEHTDQLSSLMTTNKIGKGKMNAVGEVLGREATMRLMKTCPASQPLVMQLGLSEAKNKPTITPEEKPVLTVLVDDICNRLDTEQAKATFAQLTPSARLEIMQQCMQGAILKHLEELSIFYGIKTVQSSSEMEKIGVKIAFIMAEQCPNHLTKMGLDSNESKGKK</sequence>